<evidence type="ECO:0000256" key="2">
    <source>
        <dbReference type="SAM" id="Phobius"/>
    </source>
</evidence>
<protein>
    <submittedName>
        <fullName evidence="3">Uncharacterized protein</fullName>
    </submittedName>
</protein>
<dbReference type="GeneID" id="8242587"/>
<feature type="compositionally biased region" description="Basic and acidic residues" evidence="1">
    <location>
        <begin position="1"/>
        <end position="10"/>
    </location>
</feature>
<dbReference type="EMBL" id="CP001325">
    <property type="protein sequence ID" value="ACO62946.1"/>
    <property type="molecule type" value="Genomic_DNA"/>
</dbReference>
<evidence type="ECO:0000313" key="4">
    <source>
        <dbReference type="Proteomes" id="UP000002009"/>
    </source>
</evidence>
<reference evidence="3 4" key="1">
    <citation type="journal article" date="2009" name="Science">
        <title>Green evolution and dynamic adaptations revealed by genomes of the marine picoeukaryotes Micromonas.</title>
        <authorList>
            <person name="Worden A.Z."/>
            <person name="Lee J.H."/>
            <person name="Mock T."/>
            <person name="Rouze P."/>
            <person name="Simmons M.P."/>
            <person name="Aerts A.L."/>
            <person name="Allen A.E."/>
            <person name="Cuvelier M.L."/>
            <person name="Derelle E."/>
            <person name="Everett M.V."/>
            <person name="Foulon E."/>
            <person name="Grimwood J."/>
            <person name="Gundlach H."/>
            <person name="Henrissat B."/>
            <person name="Napoli C."/>
            <person name="McDonald S.M."/>
            <person name="Parker M.S."/>
            <person name="Rombauts S."/>
            <person name="Salamov A."/>
            <person name="Von Dassow P."/>
            <person name="Badger J.H."/>
            <person name="Coutinho P.M."/>
            <person name="Demir E."/>
            <person name="Dubchak I."/>
            <person name="Gentemann C."/>
            <person name="Eikrem W."/>
            <person name="Gready J.E."/>
            <person name="John U."/>
            <person name="Lanier W."/>
            <person name="Lindquist E.A."/>
            <person name="Lucas S."/>
            <person name="Mayer K.F."/>
            <person name="Moreau H."/>
            <person name="Not F."/>
            <person name="Otillar R."/>
            <person name="Panaud O."/>
            <person name="Pangilinan J."/>
            <person name="Paulsen I."/>
            <person name="Piegu B."/>
            <person name="Poliakov A."/>
            <person name="Robbens S."/>
            <person name="Schmutz J."/>
            <person name="Toulza E."/>
            <person name="Wyss T."/>
            <person name="Zelensky A."/>
            <person name="Zhou K."/>
            <person name="Armbrust E.V."/>
            <person name="Bhattacharya D."/>
            <person name="Goodenough U.W."/>
            <person name="Van de Peer Y."/>
            <person name="Grigoriev I.V."/>
        </authorList>
    </citation>
    <scope>NUCLEOTIDE SEQUENCE [LARGE SCALE GENOMIC DNA]</scope>
    <source>
        <strain evidence="4">RCC299 / NOUM17</strain>
    </source>
</reference>
<evidence type="ECO:0000256" key="1">
    <source>
        <dbReference type="SAM" id="MobiDB-lite"/>
    </source>
</evidence>
<keyword evidence="2" id="KW-0472">Membrane</keyword>
<dbReference type="InParanoid" id="C1E3I9"/>
<organism evidence="3 4">
    <name type="scientific">Micromonas commoda (strain RCC299 / NOUM17 / CCMP2709)</name>
    <name type="common">Picoplanktonic green alga</name>
    <dbReference type="NCBI Taxonomy" id="296587"/>
    <lineage>
        <taxon>Eukaryota</taxon>
        <taxon>Viridiplantae</taxon>
        <taxon>Chlorophyta</taxon>
        <taxon>Mamiellophyceae</taxon>
        <taxon>Mamiellales</taxon>
        <taxon>Mamiellaceae</taxon>
        <taxon>Micromonas</taxon>
    </lineage>
</organism>
<sequence>MSTTTPERRSPARSMEAGSARAIARGCRGRTTAPRPRRNPAPTRAARGPPRAAAGRCRGAGSTATFTARGSRTRTRASSPSTRCRAMPPRVEDSDLLAGDVAVVWLFALTQKTASVALSPSFPGWLAPVAVDPESLAGFLGESTWLATTWIVVSAAIGGYELDDGVLGREEGEMREAVKGAALAWIAWAPVALLGLRWFERATGLRSSFPAGVTLGTVLGVMIAWRAFAKVVGLMGWWRPGRVKGEREDDDWAFLFASLGGAAAVATGGAVADFATRWLVEADLG</sequence>
<dbReference type="KEGG" id="mis:MICPUN_52723"/>
<keyword evidence="2" id="KW-0812">Transmembrane</keyword>
<name>C1E3I9_MICCC</name>
<evidence type="ECO:0000313" key="3">
    <source>
        <dbReference type="EMBL" id="ACO62946.1"/>
    </source>
</evidence>
<feature type="transmembrane region" description="Helical" evidence="2">
    <location>
        <begin position="182"/>
        <end position="199"/>
    </location>
</feature>
<keyword evidence="4" id="KW-1185">Reference proteome</keyword>
<feature type="transmembrane region" description="Helical" evidence="2">
    <location>
        <begin position="211"/>
        <end position="232"/>
    </location>
</feature>
<feature type="compositionally biased region" description="Low complexity" evidence="1">
    <location>
        <begin position="24"/>
        <end position="86"/>
    </location>
</feature>
<dbReference type="OrthoDB" id="503261at2759"/>
<dbReference type="AlphaFoldDB" id="C1E3I9"/>
<proteinExistence type="predicted"/>
<keyword evidence="2" id="KW-1133">Transmembrane helix</keyword>
<gene>
    <name evidence="3" type="ORF">MICPUN_52723</name>
</gene>
<feature type="region of interest" description="Disordered" evidence="1">
    <location>
        <begin position="1"/>
        <end position="88"/>
    </location>
</feature>
<accession>C1E3I9</accession>
<feature type="transmembrane region" description="Helical" evidence="2">
    <location>
        <begin position="252"/>
        <end position="272"/>
    </location>
</feature>
<dbReference type="Proteomes" id="UP000002009">
    <property type="component" value="Chromosome 4"/>
</dbReference>
<dbReference type="eggNOG" id="ENOG502SBMY">
    <property type="taxonomic scope" value="Eukaryota"/>
</dbReference>
<dbReference type="RefSeq" id="XP_002501688.1">
    <property type="nucleotide sequence ID" value="XM_002501642.1"/>
</dbReference>